<dbReference type="AlphaFoldDB" id="A0A0H5A5C8"/>
<sequence length="447" mass="49403">MPPLPVLPEHDTEFLADPEVATQLENLDIKVLGGRPIGIINNRFIDLMNAIAGPGAVLINGRPTDIRRENLSRLSYALGTDGEIVHLPIEATPCHLAIPVQAPRCAVPCADKAVRINLKSRYGYLPLGYTAHLPNISLDSIDNASTLLTLSHWPSNHTPQRYKANLSTQSVFSYLKESGDVEGAQVVTSDHFDLDGLASIYAFLSPASAMKHQQLLIDVARLGDFSRGASSHALKTAFTLNSLAAQVKLPKNIDADTALLHMFNAVLPNVEQVLEHTDRYAQCYLEGMNHLERSERLLSHPDMMLVEYPDIDLAVFHLPAAIRSDQLNDQQPYLGLSNIAFHNRTRCGVLAIVHGTVLEVRQRYESWVERISGIPRARRDLSIFAQALQQDEREGGVWRYGGVENIMPSLKYEGPGSTRYSAETLLMELRQFLKVAPAAWSGSPQPA</sequence>
<dbReference type="EMBL" id="CP011507">
    <property type="protein sequence ID" value="AKS04710.1"/>
    <property type="molecule type" value="Genomic_DNA"/>
</dbReference>
<dbReference type="Proteomes" id="UP000036608">
    <property type="component" value="Chromosome"/>
</dbReference>
<dbReference type="InterPro" id="IPR046509">
    <property type="entry name" value="DUF6687"/>
</dbReference>
<dbReference type="Pfam" id="PF20392">
    <property type="entry name" value="DUF6687"/>
    <property type="match status" value="1"/>
</dbReference>
<proteinExistence type="predicted"/>
<dbReference type="OrthoDB" id="2379877at2"/>
<dbReference type="RefSeq" id="WP_049708457.1">
    <property type="nucleotide sequence ID" value="NZ_CP011507.1"/>
</dbReference>
<gene>
    <name evidence="1" type="ORF">AA957_00770</name>
</gene>
<reference evidence="2" key="2">
    <citation type="submission" date="2015-05" db="EMBL/GenBank/DDBJ databases">
        <authorList>
            <person name="Swarnkar M.K."/>
            <person name="Vyas P."/>
            <person name="Rahi P."/>
            <person name="Thakur R."/>
            <person name="Thakur N."/>
            <person name="Singh A.K."/>
            <person name="Gulati A."/>
        </authorList>
    </citation>
    <scope>NUCLEOTIDE SEQUENCE [LARGE SCALE GENOMIC DNA]</scope>
    <source>
        <strain evidence="2">745</strain>
    </source>
</reference>
<protein>
    <submittedName>
        <fullName evidence="1">Uncharacterized protein</fullName>
    </submittedName>
</protein>
<name>A0A0H5A5C8_9PSED</name>
<accession>A0A0H5A5C8</accession>
<reference evidence="1 2" key="1">
    <citation type="journal article" date="2015" name="Genome Announc.">
        <title>Complete Genome Sequence of the Rhizobacterium Pseudomonas trivialis Strain IHBB745 with Multiple Plant Growth-Promoting Activities and Tolerance to Desiccation and Alkalinity.</title>
        <authorList>
            <person name="Gulati A."/>
            <person name="Swarnkar M.K."/>
            <person name="Vyas P."/>
            <person name="Rahi P."/>
            <person name="Thakur R."/>
            <person name="Thakur N."/>
            <person name="Singh A.K."/>
        </authorList>
    </citation>
    <scope>NUCLEOTIDE SEQUENCE [LARGE SCALE GENOMIC DNA]</scope>
    <source>
        <strain evidence="2">745</strain>
    </source>
</reference>
<dbReference type="PATRIC" id="fig|200450.3.peg.171"/>
<organism evidence="1 2">
    <name type="scientific">Pseudomonas trivialis</name>
    <dbReference type="NCBI Taxonomy" id="200450"/>
    <lineage>
        <taxon>Bacteria</taxon>
        <taxon>Pseudomonadati</taxon>
        <taxon>Pseudomonadota</taxon>
        <taxon>Gammaproteobacteria</taxon>
        <taxon>Pseudomonadales</taxon>
        <taxon>Pseudomonadaceae</taxon>
        <taxon>Pseudomonas</taxon>
    </lineage>
</organism>
<evidence type="ECO:0000313" key="1">
    <source>
        <dbReference type="EMBL" id="AKS04710.1"/>
    </source>
</evidence>
<dbReference type="KEGG" id="ptv:AA957_00770"/>
<evidence type="ECO:0000313" key="2">
    <source>
        <dbReference type="Proteomes" id="UP000036608"/>
    </source>
</evidence>